<accession>A0A1L3LRK4</accession>
<keyword evidence="2" id="KW-1185">Reference proteome</keyword>
<dbReference type="KEGG" id="same:SAMCFNEI73_Ch3467"/>
<sequence length="37" mass="4294">MRRRGWQQLRFSLSLRLSAGPLFSPSHLTERITAVQP</sequence>
<dbReference type="AlphaFoldDB" id="A0A1L3LRK4"/>
<reference evidence="1 2" key="1">
    <citation type="submission" date="2015-10" db="EMBL/GenBank/DDBJ databases">
        <title>Genomic differences between typical nodule nitrogen-fixing rhizobial strains and those coming from bean seeds.</title>
        <authorList>
            <person name="Peralta H."/>
            <person name="Aguilar-Vera A."/>
            <person name="Diaz R."/>
            <person name="Mora Y."/>
            <person name="Martinez-Batallar G."/>
            <person name="Salazar E."/>
            <person name="Vargas-Lagunas C."/>
            <person name="Encarnacion S."/>
            <person name="Girard L."/>
            <person name="Mora J."/>
        </authorList>
    </citation>
    <scope>NUCLEOTIDE SEQUENCE [LARGE SCALE GENOMIC DNA]</scope>
    <source>
        <strain evidence="1 2">CFNEI 73</strain>
    </source>
</reference>
<proteinExistence type="predicted"/>
<dbReference type="Proteomes" id="UP000182306">
    <property type="component" value="Chromosome"/>
</dbReference>
<gene>
    <name evidence="1" type="ORF">SAMCFNEI73_Ch3467</name>
</gene>
<name>A0A1L3LRK4_9HYPH</name>
<protein>
    <submittedName>
        <fullName evidence="1">Uncharacterized protein</fullName>
    </submittedName>
</protein>
<dbReference type="STRING" id="194963.SAMCFNEI73_Ch3467"/>
<evidence type="ECO:0000313" key="2">
    <source>
        <dbReference type="Proteomes" id="UP000182306"/>
    </source>
</evidence>
<organism evidence="1 2">
    <name type="scientific">Sinorhizobium americanum</name>
    <dbReference type="NCBI Taxonomy" id="194963"/>
    <lineage>
        <taxon>Bacteria</taxon>
        <taxon>Pseudomonadati</taxon>
        <taxon>Pseudomonadota</taxon>
        <taxon>Alphaproteobacteria</taxon>
        <taxon>Hyphomicrobiales</taxon>
        <taxon>Rhizobiaceae</taxon>
        <taxon>Sinorhizobium/Ensifer group</taxon>
        <taxon>Sinorhizobium</taxon>
    </lineage>
</organism>
<dbReference type="EMBL" id="CP013107">
    <property type="protein sequence ID" value="APG92719.1"/>
    <property type="molecule type" value="Genomic_DNA"/>
</dbReference>
<evidence type="ECO:0000313" key="1">
    <source>
        <dbReference type="EMBL" id="APG92719.1"/>
    </source>
</evidence>